<dbReference type="Pfam" id="PF04970">
    <property type="entry name" value="LRAT"/>
    <property type="match status" value="1"/>
</dbReference>
<dbReference type="EMBL" id="JAIQCV010000011">
    <property type="protein sequence ID" value="KAH1046000.1"/>
    <property type="molecule type" value="Genomic_DNA"/>
</dbReference>
<dbReference type="Gene3D" id="3.90.1720.10">
    <property type="entry name" value="endopeptidase domain like (from Nostoc punctiforme)"/>
    <property type="match status" value="1"/>
</dbReference>
<evidence type="ECO:0000313" key="2">
    <source>
        <dbReference type="EMBL" id="KAH1046000.1"/>
    </source>
</evidence>
<name>A0A9D3UIN5_9ROSI</name>
<dbReference type="InterPro" id="IPR007053">
    <property type="entry name" value="LRAT_dom"/>
</dbReference>
<organism evidence="2 3">
    <name type="scientific">Gossypium stocksii</name>
    <dbReference type="NCBI Taxonomy" id="47602"/>
    <lineage>
        <taxon>Eukaryota</taxon>
        <taxon>Viridiplantae</taxon>
        <taxon>Streptophyta</taxon>
        <taxon>Embryophyta</taxon>
        <taxon>Tracheophyta</taxon>
        <taxon>Spermatophyta</taxon>
        <taxon>Magnoliopsida</taxon>
        <taxon>eudicotyledons</taxon>
        <taxon>Gunneridae</taxon>
        <taxon>Pentapetalae</taxon>
        <taxon>rosids</taxon>
        <taxon>malvids</taxon>
        <taxon>Malvales</taxon>
        <taxon>Malvaceae</taxon>
        <taxon>Malvoideae</taxon>
        <taxon>Gossypium</taxon>
    </lineage>
</organism>
<feature type="domain" description="LRAT" evidence="1">
    <location>
        <begin position="16"/>
        <end position="149"/>
    </location>
</feature>
<protein>
    <recommendedName>
        <fullName evidence="1">LRAT domain-containing protein</fullName>
    </recommendedName>
</protein>
<gene>
    <name evidence="2" type="ORF">J1N35_036784</name>
</gene>
<evidence type="ECO:0000313" key="3">
    <source>
        <dbReference type="Proteomes" id="UP000828251"/>
    </source>
</evidence>
<sequence length="195" mass="20908">MGQRKSKFPKPGDHIYCQRGGGLYDHHGIYVGDDMVIHLQGKAKKLGPLPACHKCGDKRVENGEIAKVCIDCFLQGETLEIYDYGVPFREFSNRKRGTCSQLHSKPPHVVISAATAFLEGAGFGDYDMFKNNCENFAVFCKTGSAQGYQILGHVENVSLANAAIAAAVVGGPAGIILSTAALAPYVISKVFVGSK</sequence>
<dbReference type="OrthoDB" id="68610at2759"/>
<accession>A0A9D3UIN5</accession>
<comment type="caution">
    <text evidence="2">The sequence shown here is derived from an EMBL/GenBank/DDBJ whole genome shotgun (WGS) entry which is preliminary data.</text>
</comment>
<dbReference type="PANTHER" id="PTHR46137:SF1">
    <property type="entry name" value="LRAT DOMAIN-CONTAINING PROTEIN"/>
    <property type="match status" value="1"/>
</dbReference>
<dbReference type="Proteomes" id="UP000828251">
    <property type="component" value="Unassembled WGS sequence"/>
</dbReference>
<dbReference type="PANTHER" id="PTHR46137">
    <property type="entry name" value="OS05G0310600 PROTEIN"/>
    <property type="match status" value="1"/>
</dbReference>
<dbReference type="AlphaFoldDB" id="A0A9D3UIN5"/>
<dbReference type="PROSITE" id="PS51934">
    <property type="entry name" value="LRAT"/>
    <property type="match status" value="1"/>
</dbReference>
<proteinExistence type="predicted"/>
<reference evidence="2 3" key="1">
    <citation type="journal article" date="2021" name="Plant Biotechnol. J.">
        <title>Multi-omics assisted identification of the key and species-specific regulatory components of drought-tolerant mechanisms in Gossypium stocksii.</title>
        <authorList>
            <person name="Yu D."/>
            <person name="Ke L."/>
            <person name="Zhang D."/>
            <person name="Wu Y."/>
            <person name="Sun Y."/>
            <person name="Mei J."/>
            <person name="Sun J."/>
            <person name="Sun Y."/>
        </authorList>
    </citation>
    <scope>NUCLEOTIDE SEQUENCE [LARGE SCALE GENOMIC DNA]</scope>
    <source>
        <strain evidence="3">cv. E1</strain>
        <tissue evidence="2">Leaf</tissue>
    </source>
</reference>
<keyword evidence="3" id="KW-1185">Reference proteome</keyword>
<evidence type="ECO:0000259" key="1">
    <source>
        <dbReference type="PROSITE" id="PS51934"/>
    </source>
</evidence>